<evidence type="ECO:0000313" key="2">
    <source>
        <dbReference type="EMBL" id="MCL1551811.1"/>
    </source>
</evidence>
<feature type="chain" id="PRO_5046427789" evidence="1">
    <location>
        <begin position="27"/>
        <end position="80"/>
    </location>
</feature>
<accession>A0ABT0LR44</accession>
<dbReference type="Proteomes" id="UP001167357">
    <property type="component" value="Unassembled WGS sequence"/>
</dbReference>
<protein>
    <submittedName>
        <fullName evidence="2">Uncharacterized protein</fullName>
    </submittedName>
</protein>
<gene>
    <name evidence="2" type="ORF">M3O51_10970</name>
</gene>
<dbReference type="EMBL" id="JAMBED010000021">
    <property type="protein sequence ID" value="MCL1551811.1"/>
    <property type="molecule type" value="Genomic_DNA"/>
</dbReference>
<evidence type="ECO:0000313" key="3">
    <source>
        <dbReference type="Proteomes" id="UP001167357"/>
    </source>
</evidence>
<feature type="signal peptide" evidence="1">
    <location>
        <begin position="1"/>
        <end position="26"/>
    </location>
</feature>
<evidence type="ECO:0000256" key="1">
    <source>
        <dbReference type="SAM" id="SignalP"/>
    </source>
</evidence>
<reference evidence="2" key="1">
    <citation type="submission" date="2022-04" db="EMBL/GenBank/DDBJ databases">
        <title>Genomic comparison of 19 strains of Xanthomonas nasturtii, a newly emerging watercress pathogen.</title>
        <authorList>
            <person name="Harrison J."/>
            <person name="Greer S."/>
            <person name="Hussain R."/>
            <person name="Lascelles D."/>
            <person name="Roberts M."/>
            <person name="Carter B."/>
            <person name="Bryning A."/>
            <person name="Carroll S."/>
            <person name="Aspin A."/>
            <person name="Cruz L."/>
            <person name="Cruz J."/>
            <person name="Grant M."/>
            <person name="Vicente J."/>
            <person name="Studholme D.J."/>
        </authorList>
    </citation>
    <scope>NUCLEOTIDE SEQUENCE</scope>
    <source>
        <strain evidence="2">10016B</strain>
    </source>
</reference>
<keyword evidence="1" id="KW-0732">Signal</keyword>
<sequence>MSKDAVKTLPSCTIAIAVVVASTALAEQTNPSDLWPLQRQQLLTGTYTGQLRPYTQGCLIVSAELFLSMPTPNRKCSAIG</sequence>
<proteinExistence type="predicted"/>
<organism evidence="2 3">
    <name type="scientific">Xanthomonas nasturtii</name>
    <dbReference type="NCBI Taxonomy" id="1843581"/>
    <lineage>
        <taxon>Bacteria</taxon>
        <taxon>Pseudomonadati</taxon>
        <taxon>Pseudomonadota</taxon>
        <taxon>Gammaproteobacteria</taxon>
        <taxon>Lysobacterales</taxon>
        <taxon>Lysobacteraceae</taxon>
        <taxon>Xanthomonas</taxon>
    </lineage>
</organism>
<keyword evidence="3" id="KW-1185">Reference proteome</keyword>
<dbReference type="GeneID" id="97212165"/>
<comment type="caution">
    <text evidence="2">The sequence shown here is derived from an EMBL/GenBank/DDBJ whole genome shotgun (WGS) entry which is preliminary data.</text>
</comment>
<name>A0ABT0LR44_9XANT</name>
<dbReference type="RefSeq" id="WP_147308532.1">
    <property type="nucleotide sequence ID" value="NZ_CP142084.2"/>
</dbReference>